<proteinExistence type="predicted"/>
<protein>
    <submittedName>
        <fullName evidence="1">Uncharacterized protein</fullName>
    </submittedName>
</protein>
<evidence type="ECO:0000313" key="2">
    <source>
        <dbReference type="Proteomes" id="UP000479710"/>
    </source>
</evidence>
<accession>A0A6G1E2W1</accession>
<dbReference type="Proteomes" id="UP000479710">
    <property type="component" value="Unassembled WGS sequence"/>
</dbReference>
<keyword evidence="2" id="KW-1185">Reference proteome</keyword>
<dbReference type="EMBL" id="SPHZ02000005">
    <property type="protein sequence ID" value="KAF0919011.1"/>
    <property type="molecule type" value="Genomic_DNA"/>
</dbReference>
<gene>
    <name evidence="1" type="ORF">E2562_027647</name>
</gene>
<evidence type="ECO:0000313" key="1">
    <source>
        <dbReference type="EMBL" id="KAF0919011.1"/>
    </source>
</evidence>
<reference evidence="1 2" key="1">
    <citation type="submission" date="2019-11" db="EMBL/GenBank/DDBJ databases">
        <title>Whole genome sequence of Oryza granulata.</title>
        <authorList>
            <person name="Li W."/>
        </authorList>
    </citation>
    <scope>NUCLEOTIDE SEQUENCE [LARGE SCALE GENOMIC DNA]</scope>
    <source>
        <strain evidence="2">cv. Menghai</strain>
        <tissue evidence="1">Leaf</tissue>
    </source>
</reference>
<comment type="caution">
    <text evidence="1">The sequence shown here is derived from an EMBL/GenBank/DDBJ whole genome shotgun (WGS) entry which is preliminary data.</text>
</comment>
<name>A0A6G1E2W1_9ORYZ</name>
<dbReference type="OrthoDB" id="10574271at2759"/>
<dbReference type="AlphaFoldDB" id="A0A6G1E2W1"/>
<sequence>MANTRKEHGDEEAVEEFAKPVYFVAEHGVKQPAYSVYKVDVAAAADESVHARALARLSVTEHGMSFIAAHSKHGSWIVGVGGEGAPSSSTPAHRRCSTARILNALSMSPS</sequence>
<organism evidence="1 2">
    <name type="scientific">Oryza meyeriana var. granulata</name>
    <dbReference type="NCBI Taxonomy" id="110450"/>
    <lineage>
        <taxon>Eukaryota</taxon>
        <taxon>Viridiplantae</taxon>
        <taxon>Streptophyta</taxon>
        <taxon>Embryophyta</taxon>
        <taxon>Tracheophyta</taxon>
        <taxon>Spermatophyta</taxon>
        <taxon>Magnoliopsida</taxon>
        <taxon>Liliopsida</taxon>
        <taxon>Poales</taxon>
        <taxon>Poaceae</taxon>
        <taxon>BOP clade</taxon>
        <taxon>Oryzoideae</taxon>
        <taxon>Oryzeae</taxon>
        <taxon>Oryzinae</taxon>
        <taxon>Oryza</taxon>
        <taxon>Oryza meyeriana</taxon>
    </lineage>
</organism>